<dbReference type="GO" id="GO:0016740">
    <property type="term" value="F:transferase activity"/>
    <property type="evidence" value="ECO:0007669"/>
    <property type="project" value="UniProtKB-KW"/>
</dbReference>
<keyword evidence="3" id="KW-0808">Transferase</keyword>
<accession>A0A1I1NTD5</accession>
<dbReference type="RefSeq" id="WP_091126552.1">
    <property type="nucleotide sequence ID" value="NZ_FOLB01000020.1"/>
</dbReference>
<protein>
    <submittedName>
        <fullName evidence="3">Predicted acetyltransferase, GNAT superfamily</fullName>
    </submittedName>
</protein>
<dbReference type="PROSITE" id="PS51729">
    <property type="entry name" value="GNAT_YJDJ"/>
    <property type="match status" value="1"/>
</dbReference>
<evidence type="ECO:0000259" key="2">
    <source>
        <dbReference type="PROSITE" id="PS51729"/>
    </source>
</evidence>
<keyword evidence="4" id="KW-1185">Reference proteome</keyword>
<dbReference type="Pfam" id="PF14542">
    <property type="entry name" value="Acetyltransf_CG"/>
    <property type="match status" value="1"/>
</dbReference>
<dbReference type="InterPro" id="IPR016181">
    <property type="entry name" value="Acyl_CoA_acyltransferase"/>
</dbReference>
<dbReference type="OrthoDB" id="5065133at2"/>
<feature type="region of interest" description="Disordered" evidence="1">
    <location>
        <begin position="119"/>
        <end position="185"/>
    </location>
</feature>
<evidence type="ECO:0000256" key="1">
    <source>
        <dbReference type="SAM" id="MobiDB-lite"/>
    </source>
</evidence>
<feature type="compositionally biased region" description="Basic and acidic residues" evidence="1">
    <location>
        <begin position="158"/>
        <end position="169"/>
    </location>
</feature>
<dbReference type="InterPro" id="IPR031165">
    <property type="entry name" value="GNAT_YJDJ"/>
</dbReference>
<proteinExistence type="predicted"/>
<organism evidence="3 4">
    <name type="scientific">Nocardioides terrae</name>
    <dbReference type="NCBI Taxonomy" id="574651"/>
    <lineage>
        <taxon>Bacteria</taxon>
        <taxon>Bacillati</taxon>
        <taxon>Actinomycetota</taxon>
        <taxon>Actinomycetes</taxon>
        <taxon>Propionibacteriales</taxon>
        <taxon>Nocardioidaceae</taxon>
        <taxon>Nocardioides</taxon>
    </lineage>
</organism>
<evidence type="ECO:0000313" key="4">
    <source>
        <dbReference type="Proteomes" id="UP000198832"/>
    </source>
</evidence>
<dbReference type="STRING" id="574651.SAMN04487968_12020"/>
<name>A0A1I1NTD5_9ACTN</name>
<evidence type="ECO:0000313" key="3">
    <source>
        <dbReference type="EMBL" id="SFD00685.1"/>
    </source>
</evidence>
<feature type="domain" description="N-acetyltransferase" evidence="2">
    <location>
        <begin position="191"/>
        <end position="278"/>
    </location>
</feature>
<dbReference type="EMBL" id="FOLB01000020">
    <property type="protein sequence ID" value="SFD00685.1"/>
    <property type="molecule type" value="Genomic_DNA"/>
</dbReference>
<dbReference type="Proteomes" id="UP000198832">
    <property type="component" value="Unassembled WGS sequence"/>
</dbReference>
<reference evidence="3 4" key="1">
    <citation type="submission" date="2016-10" db="EMBL/GenBank/DDBJ databases">
        <authorList>
            <person name="de Groot N.N."/>
        </authorList>
    </citation>
    <scope>NUCLEOTIDE SEQUENCE [LARGE SCALE GENOMIC DNA]</scope>
    <source>
        <strain evidence="3 4">CGMCC 1.7056</strain>
    </source>
</reference>
<gene>
    <name evidence="3" type="ORF">SAMN04487968_12020</name>
</gene>
<sequence length="292" mass="31471">MNKKPAARQPTITTTHAAWGAGHPRLMVTGESERYVHEISCDLTHIGSGPDSDLQLPSADELHATILHDTADEYVLTMVGDGATGFGPNETLRTGAHFTAGPWQLIFIRDEFADHGRPYGGRRGGELAYQRPQEPRPDYAQEHPASSLTRCALKHPARTSDRGQVDKLGHSLLMDESADPAGGRRPDLVLVNDEMAGVYEATVGDAAVGGVTYNLAGDDRIIVLGVSVFPEYRGKGISAELIRGVLDDVRAQGKTITNYCPVVSTFIEHNAGYGDLIDPVHPGRGRSSARKN</sequence>
<dbReference type="AlphaFoldDB" id="A0A1I1NTD5"/>
<dbReference type="Gene3D" id="3.40.630.30">
    <property type="match status" value="1"/>
</dbReference>
<dbReference type="CDD" id="cd04301">
    <property type="entry name" value="NAT_SF"/>
    <property type="match status" value="1"/>
</dbReference>
<dbReference type="SUPFAM" id="SSF55729">
    <property type="entry name" value="Acyl-CoA N-acyltransferases (Nat)"/>
    <property type="match status" value="1"/>
</dbReference>